<evidence type="ECO:0000256" key="1">
    <source>
        <dbReference type="SAM" id="Phobius"/>
    </source>
</evidence>
<evidence type="ECO:0000313" key="4">
    <source>
        <dbReference type="Proteomes" id="UP000319516"/>
    </source>
</evidence>
<name>A0A542YN55_9MICO</name>
<sequence>MGLLGVVMPRFYLTGQGRLARMDFWWWFLWVGLALVVVGVGAMVAGRLRTSSVPDRTGWVEVPGTIVRWVHSDRQPPGGDATEHRSPMFPVVRYPLPDGTEAEFTNPTHLDTGIYRTGRQVRVVVDPADPSRAELVTTNRDRRMIGCAYGGIGVVFVLLGLVGMVVFVMWLVATT</sequence>
<organism evidence="3 4">
    <name type="scientific">Ornithinicoccus hortensis</name>
    <dbReference type="NCBI Taxonomy" id="82346"/>
    <lineage>
        <taxon>Bacteria</taxon>
        <taxon>Bacillati</taxon>
        <taxon>Actinomycetota</taxon>
        <taxon>Actinomycetes</taxon>
        <taxon>Micrococcales</taxon>
        <taxon>Intrasporangiaceae</taxon>
        <taxon>Ornithinicoccus</taxon>
    </lineage>
</organism>
<keyword evidence="1" id="KW-1133">Transmembrane helix</keyword>
<keyword evidence="1" id="KW-0812">Transmembrane</keyword>
<keyword evidence="4" id="KW-1185">Reference proteome</keyword>
<dbReference type="AlphaFoldDB" id="A0A542YN55"/>
<comment type="caution">
    <text evidence="3">The sequence shown here is derived from an EMBL/GenBank/DDBJ whole genome shotgun (WGS) entry which is preliminary data.</text>
</comment>
<dbReference type="EMBL" id="VFOP01000001">
    <property type="protein sequence ID" value="TQL49501.1"/>
    <property type="molecule type" value="Genomic_DNA"/>
</dbReference>
<feature type="transmembrane region" description="Helical" evidence="1">
    <location>
        <begin position="24"/>
        <end position="46"/>
    </location>
</feature>
<reference evidence="3 4" key="1">
    <citation type="submission" date="2019-06" db="EMBL/GenBank/DDBJ databases">
        <title>Sequencing the genomes of 1000 actinobacteria strains.</title>
        <authorList>
            <person name="Klenk H.-P."/>
        </authorList>
    </citation>
    <scope>NUCLEOTIDE SEQUENCE [LARGE SCALE GENOMIC DNA]</scope>
    <source>
        <strain evidence="3 4">DSM 12335</strain>
    </source>
</reference>
<evidence type="ECO:0000259" key="2">
    <source>
        <dbReference type="Pfam" id="PF12158"/>
    </source>
</evidence>
<proteinExistence type="predicted"/>
<feature type="transmembrane region" description="Helical" evidence="1">
    <location>
        <begin position="148"/>
        <end position="173"/>
    </location>
</feature>
<dbReference type="Proteomes" id="UP000319516">
    <property type="component" value="Unassembled WGS sequence"/>
</dbReference>
<gene>
    <name evidence="3" type="ORF">FB467_0574</name>
</gene>
<evidence type="ECO:0000313" key="3">
    <source>
        <dbReference type="EMBL" id="TQL49501.1"/>
    </source>
</evidence>
<accession>A0A542YN55</accession>
<protein>
    <submittedName>
        <fullName evidence="3">Uncharacterized protein DUF3592</fullName>
    </submittedName>
</protein>
<dbReference type="Pfam" id="PF12158">
    <property type="entry name" value="DUF3592"/>
    <property type="match status" value="1"/>
</dbReference>
<feature type="domain" description="DUF3592" evidence="2">
    <location>
        <begin position="62"/>
        <end position="137"/>
    </location>
</feature>
<keyword evidence="1" id="KW-0472">Membrane</keyword>
<dbReference type="InterPro" id="IPR021994">
    <property type="entry name" value="DUF3592"/>
</dbReference>